<dbReference type="GO" id="GO:0016788">
    <property type="term" value="F:hydrolase activity, acting on ester bonds"/>
    <property type="evidence" value="ECO:0007669"/>
    <property type="project" value="UniProtKB-ARBA"/>
</dbReference>
<keyword evidence="1" id="KW-0812">Transmembrane</keyword>
<accession>A0A2V3PL58</accession>
<dbReference type="InterPro" id="IPR032221">
    <property type="entry name" value="DUF5040"/>
</dbReference>
<dbReference type="AlphaFoldDB" id="A0A2V3PL58"/>
<sequence length="274" mass="31854">MFKLEARCTDKVNLVFLLYLLFIMKKFFLFIFLFGFICVSAQEKYTILMTGASFASYQNGWFEIGCKELHARALNKAVGAEAIADGANRMVKGTLYSKQELEDADAFVIMHVHNMDVFEDSELKENYRDYKVPFDRSNYAAAYDYVIKKYISDCYNLKFDKDSKYYNTQSGKPVIIVLSTHWHDARPIYNESVRLLAQKWGFPVIEFDRYIGFSKNTPHPVTKQQMSTLYADDNTETIDGVVYGWHQLRGEDKFIQQHMAAIFVDTMKKVLPIK</sequence>
<protein>
    <submittedName>
        <fullName evidence="2">Uncharacterized protein DUF5040</fullName>
    </submittedName>
</protein>
<feature type="transmembrane region" description="Helical" evidence="1">
    <location>
        <begin position="12"/>
        <end position="37"/>
    </location>
</feature>
<dbReference type="EMBL" id="QICL01000024">
    <property type="protein sequence ID" value="PXV61880.1"/>
    <property type="molecule type" value="Genomic_DNA"/>
</dbReference>
<organism evidence="2 3">
    <name type="scientific">Dysgonomonas alginatilytica</name>
    <dbReference type="NCBI Taxonomy" id="1605892"/>
    <lineage>
        <taxon>Bacteria</taxon>
        <taxon>Pseudomonadati</taxon>
        <taxon>Bacteroidota</taxon>
        <taxon>Bacteroidia</taxon>
        <taxon>Bacteroidales</taxon>
        <taxon>Dysgonomonadaceae</taxon>
        <taxon>Dysgonomonas</taxon>
    </lineage>
</organism>
<keyword evidence="1" id="KW-1133">Transmembrane helix</keyword>
<evidence type="ECO:0000256" key="1">
    <source>
        <dbReference type="SAM" id="Phobius"/>
    </source>
</evidence>
<evidence type="ECO:0000313" key="2">
    <source>
        <dbReference type="EMBL" id="PXV61880.1"/>
    </source>
</evidence>
<dbReference type="Proteomes" id="UP000247973">
    <property type="component" value="Unassembled WGS sequence"/>
</dbReference>
<keyword evidence="1" id="KW-0472">Membrane</keyword>
<dbReference type="InterPro" id="IPR036514">
    <property type="entry name" value="SGNH_hydro_sf"/>
</dbReference>
<dbReference type="Pfam" id="PF16443">
    <property type="entry name" value="DUF5040"/>
    <property type="match status" value="1"/>
</dbReference>
<evidence type="ECO:0000313" key="3">
    <source>
        <dbReference type="Proteomes" id="UP000247973"/>
    </source>
</evidence>
<keyword evidence="3" id="KW-1185">Reference proteome</keyword>
<reference evidence="2 3" key="1">
    <citation type="submission" date="2018-03" db="EMBL/GenBank/DDBJ databases">
        <title>Genomic Encyclopedia of Archaeal and Bacterial Type Strains, Phase II (KMG-II): from individual species to whole genera.</title>
        <authorList>
            <person name="Goeker M."/>
        </authorList>
    </citation>
    <scope>NUCLEOTIDE SEQUENCE [LARGE SCALE GENOMIC DNA]</scope>
    <source>
        <strain evidence="2 3">DSM 100214</strain>
    </source>
</reference>
<proteinExistence type="predicted"/>
<gene>
    <name evidence="2" type="ORF">CLV62_12435</name>
</gene>
<dbReference type="Gene3D" id="3.40.50.1110">
    <property type="entry name" value="SGNH hydrolase"/>
    <property type="match status" value="1"/>
</dbReference>
<comment type="caution">
    <text evidence="2">The sequence shown here is derived from an EMBL/GenBank/DDBJ whole genome shotgun (WGS) entry which is preliminary data.</text>
</comment>
<name>A0A2V3PL58_9BACT</name>
<dbReference type="SUPFAM" id="SSF52266">
    <property type="entry name" value="SGNH hydrolase"/>
    <property type="match status" value="1"/>
</dbReference>